<sequence length="49" mass="5678">MCATPLPQKLYEKFKTNTLMRGLVLALIFVVTIAYMVDATNSPFLYFRF</sequence>
<comment type="caution">
    <text evidence="2">The sequence shown here is derived from an EMBL/GenBank/DDBJ whole genome shotgun (WGS) entry which is preliminary data.</text>
</comment>
<keyword evidence="1" id="KW-0812">Transmembrane</keyword>
<evidence type="ECO:0000313" key="2">
    <source>
        <dbReference type="EMBL" id="EKC44770.1"/>
    </source>
</evidence>
<dbReference type="AlphaFoldDB" id="K1RTD3"/>
<reference evidence="2" key="1">
    <citation type="journal article" date="2013" name="Environ. Microbiol.">
        <title>Microbiota from the distal guts of lean and obese adolescents exhibit partial functional redundancy besides clear differences in community structure.</title>
        <authorList>
            <person name="Ferrer M."/>
            <person name="Ruiz A."/>
            <person name="Lanza F."/>
            <person name="Haange S.B."/>
            <person name="Oberbach A."/>
            <person name="Till H."/>
            <person name="Bargiela R."/>
            <person name="Campoy C."/>
            <person name="Segura M.T."/>
            <person name="Richter M."/>
            <person name="von Bergen M."/>
            <person name="Seifert J."/>
            <person name="Suarez A."/>
        </authorList>
    </citation>
    <scope>NUCLEOTIDE SEQUENCE</scope>
</reference>
<organism evidence="2">
    <name type="scientific">human gut metagenome</name>
    <dbReference type="NCBI Taxonomy" id="408170"/>
    <lineage>
        <taxon>unclassified sequences</taxon>
        <taxon>metagenomes</taxon>
        <taxon>organismal metagenomes</taxon>
    </lineage>
</organism>
<accession>K1RTD3</accession>
<dbReference type="EMBL" id="AJWY01014086">
    <property type="protein sequence ID" value="EKC44770.1"/>
    <property type="molecule type" value="Genomic_DNA"/>
</dbReference>
<keyword evidence="1" id="KW-0472">Membrane</keyword>
<gene>
    <name evidence="2" type="ORF">LEA_20495</name>
</gene>
<feature type="transmembrane region" description="Helical" evidence="1">
    <location>
        <begin position="18"/>
        <end position="37"/>
    </location>
</feature>
<proteinExistence type="predicted"/>
<keyword evidence="1" id="KW-1133">Transmembrane helix</keyword>
<protein>
    <submittedName>
        <fullName evidence="2">Uncharacterized protein</fullName>
    </submittedName>
</protein>
<evidence type="ECO:0000256" key="1">
    <source>
        <dbReference type="SAM" id="Phobius"/>
    </source>
</evidence>
<name>K1RTD3_9ZZZZ</name>